<feature type="non-terminal residue" evidence="2">
    <location>
        <position position="115"/>
    </location>
</feature>
<evidence type="ECO:0000313" key="2">
    <source>
        <dbReference type="EMBL" id="EER17468.1"/>
    </source>
</evidence>
<dbReference type="GeneID" id="9062695"/>
<dbReference type="GO" id="GO:0003824">
    <property type="term" value="F:catalytic activity"/>
    <property type="evidence" value="ECO:0007669"/>
    <property type="project" value="InterPro"/>
</dbReference>
<feature type="domain" description="Cytidyltransferase-like" evidence="1">
    <location>
        <begin position="60"/>
        <end position="110"/>
    </location>
</feature>
<dbReference type="Pfam" id="PF01467">
    <property type="entry name" value="CTP_transf_like"/>
    <property type="match status" value="1"/>
</dbReference>
<feature type="non-terminal residue" evidence="2">
    <location>
        <position position="1"/>
    </location>
</feature>
<organism evidence="3">
    <name type="scientific">Perkinsus marinus (strain ATCC 50983 / TXsc)</name>
    <dbReference type="NCBI Taxonomy" id="423536"/>
    <lineage>
        <taxon>Eukaryota</taxon>
        <taxon>Sar</taxon>
        <taxon>Alveolata</taxon>
        <taxon>Perkinsozoa</taxon>
        <taxon>Perkinsea</taxon>
        <taxon>Perkinsida</taxon>
        <taxon>Perkinsidae</taxon>
        <taxon>Perkinsus</taxon>
    </lineage>
</organism>
<sequence length="115" mass="13096">FSPFHQWLGDVNETLIRGQVRYWLASPIEADSRMVALKYLADEGIKHYTFEGNITKSVGVFFGTFDPIHENHWAIVEYALSNNLVTSVLLVANTENNPSKPKATDLETRQCLLRE</sequence>
<accession>C5KDF7</accession>
<proteinExistence type="predicted"/>
<dbReference type="OrthoDB" id="10248867at2759"/>
<evidence type="ECO:0000313" key="3">
    <source>
        <dbReference type="Proteomes" id="UP000007800"/>
    </source>
</evidence>
<reference evidence="2 3" key="1">
    <citation type="submission" date="2008-07" db="EMBL/GenBank/DDBJ databases">
        <authorList>
            <person name="El-Sayed N."/>
            <person name="Caler E."/>
            <person name="Inman J."/>
            <person name="Amedeo P."/>
            <person name="Hass B."/>
            <person name="Wortman J."/>
        </authorList>
    </citation>
    <scope>NUCLEOTIDE SEQUENCE [LARGE SCALE GENOMIC DNA]</scope>
    <source>
        <strain evidence="3">ATCC 50983 / TXsc</strain>
    </source>
</reference>
<dbReference type="AlphaFoldDB" id="C5KDF7"/>
<dbReference type="NCBIfam" id="TIGR00125">
    <property type="entry name" value="cyt_tran_rel"/>
    <property type="match status" value="1"/>
</dbReference>
<dbReference type="InParanoid" id="C5KDF7"/>
<dbReference type="Gene3D" id="3.40.50.620">
    <property type="entry name" value="HUPs"/>
    <property type="match status" value="1"/>
</dbReference>
<name>C5KDF7_PERM5</name>
<dbReference type="InterPro" id="IPR004821">
    <property type="entry name" value="Cyt_trans-like"/>
</dbReference>
<dbReference type="RefSeq" id="XP_002785672.1">
    <property type="nucleotide sequence ID" value="XM_002785626.1"/>
</dbReference>
<gene>
    <name evidence="2" type="ORF">Pmar_PMAR025420</name>
</gene>
<dbReference type="EMBL" id="GG672080">
    <property type="protein sequence ID" value="EER17468.1"/>
    <property type="molecule type" value="Genomic_DNA"/>
</dbReference>
<dbReference type="SUPFAM" id="SSF52374">
    <property type="entry name" value="Nucleotidylyl transferase"/>
    <property type="match status" value="1"/>
</dbReference>
<dbReference type="InterPro" id="IPR014729">
    <property type="entry name" value="Rossmann-like_a/b/a_fold"/>
</dbReference>
<keyword evidence="3" id="KW-1185">Reference proteome</keyword>
<dbReference type="Proteomes" id="UP000007800">
    <property type="component" value="Unassembled WGS sequence"/>
</dbReference>
<evidence type="ECO:0000259" key="1">
    <source>
        <dbReference type="Pfam" id="PF01467"/>
    </source>
</evidence>
<protein>
    <recommendedName>
        <fullName evidence="1">Cytidyltransferase-like domain-containing protein</fullName>
    </recommendedName>
</protein>